<dbReference type="AlphaFoldDB" id="A0A163IW31"/>
<keyword evidence="4" id="KW-1185">Reference proteome</keyword>
<dbReference type="OrthoDB" id="185175at2759"/>
<organism evidence="3">
    <name type="scientific">Absidia glauca</name>
    <name type="common">Pin mould</name>
    <dbReference type="NCBI Taxonomy" id="4829"/>
    <lineage>
        <taxon>Eukaryota</taxon>
        <taxon>Fungi</taxon>
        <taxon>Fungi incertae sedis</taxon>
        <taxon>Mucoromycota</taxon>
        <taxon>Mucoromycotina</taxon>
        <taxon>Mucoromycetes</taxon>
        <taxon>Mucorales</taxon>
        <taxon>Cunninghamellaceae</taxon>
        <taxon>Absidia</taxon>
    </lineage>
</organism>
<feature type="compositionally biased region" description="Low complexity" evidence="1">
    <location>
        <begin position="522"/>
        <end position="539"/>
    </location>
</feature>
<name>A0A163IW31_ABSGL</name>
<gene>
    <name evidence="3" type="primary">ABSGL_01024.1 scaffold 1223</name>
</gene>
<dbReference type="Proteomes" id="UP000078561">
    <property type="component" value="Unassembled WGS sequence"/>
</dbReference>
<feature type="compositionally biased region" description="Low complexity" evidence="1">
    <location>
        <begin position="253"/>
        <end position="273"/>
    </location>
</feature>
<dbReference type="InterPro" id="IPR001849">
    <property type="entry name" value="PH_domain"/>
</dbReference>
<dbReference type="STRING" id="4829.A0A163IW31"/>
<dbReference type="SUPFAM" id="SSF50729">
    <property type="entry name" value="PH domain-like"/>
    <property type="match status" value="1"/>
</dbReference>
<dbReference type="InterPro" id="IPR011993">
    <property type="entry name" value="PH-like_dom_sf"/>
</dbReference>
<evidence type="ECO:0000256" key="1">
    <source>
        <dbReference type="SAM" id="MobiDB-lite"/>
    </source>
</evidence>
<feature type="compositionally biased region" description="Low complexity" evidence="1">
    <location>
        <begin position="10"/>
        <end position="38"/>
    </location>
</feature>
<protein>
    <recommendedName>
        <fullName evidence="2">PH domain-containing protein</fullName>
    </recommendedName>
</protein>
<dbReference type="EMBL" id="LT550481">
    <property type="protein sequence ID" value="SAL95683.1"/>
    <property type="molecule type" value="Genomic_DNA"/>
</dbReference>
<feature type="compositionally biased region" description="Low complexity" evidence="1">
    <location>
        <begin position="449"/>
        <end position="462"/>
    </location>
</feature>
<feature type="compositionally biased region" description="Polar residues" evidence="1">
    <location>
        <begin position="463"/>
        <end position="478"/>
    </location>
</feature>
<feature type="compositionally biased region" description="Pro residues" evidence="1">
    <location>
        <begin position="506"/>
        <end position="521"/>
    </location>
</feature>
<evidence type="ECO:0000259" key="2">
    <source>
        <dbReference type="PROSITE" id="PS50003"/>
    </source>
</evidence>
<dbReference type="OMA" id="WYLRCES"/>
<dbReference type="PROSITE" id="PS50003">
    <property type="entry name" value="PH_DOMAIN"/>
    <property type="match status" value="1"/>
</dbReference>
<dbReference type="Gene3D" id="2.30.29.30">
    <property type="entry name" value="Pleckstrin-homology domain (PH domain)/Phosphotyrosine-binding domain (PTB)"/>
    <property type="match status" value="1"/>
</dbReference>
<dbReference type="CDD" id="cd00821">
    <property type="entry name" value="PH"/>
    <property type="match status" value="1"/>
</dbReference>
<dbReference type="Pfam" id="PF00169">
    <property type="entry name" value="PH"/>
    <property type="match status" value="1"/>
</dbReference>
<feature type="region of interest" description="Disordered" evidence="1">
    <location>
        <begin position="445"/>
        <end position="593"/>
    </location>
</feature>
<feature type="domain" description="PH" evidence="2">
    <location>
        <begin position="296"/>
        <end position="405"/>
    </location>
</feature>
<proteinExistence type="predicted"/>
<dbReference type="InParanoid" id="A0A163IW31"/>
<feature type="compositionally biased region" description="Basic residues" evidence="1">
    <location>
        <begin position="119"/>
        <end position="131"/>
    </location>
</feature>
<feature type="region of interest" description="Disordered" evidence="1">
    <location>
        <begin position="1"/>
        <end position="158"/>
    </location>
</feature>
<feature type="compositionally biased region" description="Low complexity" evidence="1">
    <location>
        <begin position="144"/>
        <end position="154"/>
    </location>
</feature>
<accession>A0A163IW31</accession>
<reference evidence="3" key="1">
    <citation type="submission" date="2016-04" db="EMBL/GenBank/DDBJ databases">
        <authorList>
            <person name="Evans L.H."/>
            <person name="Alamgir A."/>
            <person name="Owens N."/>
            <person name="Weber N.D."/>
            <person name="Virtaneva K."/>
            <person name="Barbian K."/>
            <person name="Babar A."/>
            <person name="Rosenke K."/>
        </authorList>
    </citation>
    <scope>NUCLEOTIDE SEQUENCE [LARGE SCALE GENOMIC DNA]</scope>
    <source>
        <strain evidence="3">CBS 101.48</strain>
    </source>
</reference>
<feature type="compositionally biased region" description="Low complexity" evidence="1">
    <location>
        <begin position="190"/>
        <end position="212"/>
    </location>
</feature>
<evidence type="ECO:0000313" key="3">
    <source>
        <dbReference type="EMBL" id="SAL95683.1"/>
    </source>
</evidence>
<feature type="region of interest" description="Disordered" evidence="1">
    <location>
        <begin position="249"/>
        <end position="277"/>
    </location>
</feature>
<feature type="compositionally biased region" description="Low complexity" evidence="1">
    <location>
        <begin position="56"/>
        <end position="75"/>
    </location>
</feature>
<evidence type="ECO:0000313" key="4">
    <source>
        <dbReference type="Proteomes" id="UP000078561"/>
    </source>
</evidence>
<feature type="region of interest" description="Disordered" evidence="1">
    <location>
        <begin position="190"/>
        <end position="222"/>
    </location>
</feature>
<feature type="compositionally biased region" description="Polar residues" evidence="1">
    <location>
        <begin position="563"/>
        <end position="572"/>
    </location>
</feature>
<sequence length="593" mass="65451">MPPPSPPTPTSSLSTSKTQTISSSTSPNTPSSCSSSSTDKPVPTNNNATIRHSIVSQYSSTTASGSSRRNSFGSSDGADLEDEPVSQQEQQQHPGGEDTHDLNDNEAEDINNRPTTPHSYRRHHRHQRRRPWSAESGGSLEHVPSPSSPTTSASIGCSYSSLQPSSRFLLSGATSAETFRQQELLRFYPTTSSSTTTTNVTATPPQSALPSTTNPPTPPSRRIKALSDSFVTMPSLAFSTQPMYPQHTVYDGTLSSSSTSTTATTTTSTSSNSAHHQQRQKVLDPWCMSLKMAQDSAVCSNWLHKYESPTFAFARSWKRRYIVLTDHIVYVFKTNAKSTAPARAHFLLTDDTLIFVTEDFNNKKHQQQQQSCVIEIRKPLCKWYLRCESIDQMKTWLEAMKKVVACLKLGYTGTLTASLLDSLILTDDARLLKTKKTDALFHHQEQQHFLHQQQRSRLSQQFSEAQPSQYRTKRSSTPAIPLSTVPSTKKRQSLAQIPHWEKMLPPQLPPPRSLPPPPPMSFTPRPSSSLSSSLPASLPSPRPQGAMHRPSSAIYPSLGDGMPSSNLPTVSETRMDPIDPIMIPSHSLHHHSS</sequence>
<dbReference type="SMART" id="SM00233">
    <property type="entry name" value="PH"/>
    <property type="match status" value="1"/>
</dbReference>